<dbReference type="RefSeq" id="WP_259262049.1">
    <property type="nucleotide sequence ID" value="NZ_JANUEK010000009.1"/>
</dbReference>
<sequence>MTTRPGHPVYQSWTVGVSRTYMGRSRAIDDLRGWITHAEQELNRQATWLSDMGHGSALRHWHAVLSSSKAVDLLSSAGFLAEAVLAARLAGEHLFAMAATLKDRTACAKMAGSSLKDVDRAIRMARDDRHPINPHSVALAEEIDAAPRLDTDPEHVFNGQREIAERAGLLAIYGTRYSVIAAMADNASFIAVNLQDMMQDVLDVTIDAVTEFLQQSCAEASAVIAKGIVSETCR</sequence>
<dbReference type="Proteomes" id="UP001320691">
    <property type="component" value="Unassembled WGS sequence"/>
</dbReference>
<gene>
    <name evidence="1" type="ORF">M2412_003596</name>
</gene>
<evidence type="ECO:0000313" key="1">
    <source>
        <dbReference type="EMBL" id="MCS4281579.1"/>
    </source>
</evidence>
<name>A0AAW5PNW8_9GAMM</name>
<dbReference type="EMBL" id="JANUEK010000009">
    <property type="protein sequence ID" value="MCS4281579.1"/>
    <property type="molecule type" value="Genomic_DNA"/>
</dbReference>
<protein>
    <submittedName>
        <fullName evidence="1">Uncharacterized protein</fullName>
    </submittedName>
</protein>
<proteinExistence type="predicted"/>
<evidence type="ECO:0000313" key="2">
    <source>
        <dbReference type="Proteomes" id="UP001320691"/>
    </source>
</evidence>
<reference evidence="1" key="1">
    <citation type="submission" date="2022-08" db="EMBL/GenBank/DDBJ databases">
        <title>Genomic analyses of the natural microbiome of Caenorhabditis elegans.</title>
        <authorList>
            <person name="Samuel B."/>
        </authorList>
    </citation>
    <scope>NUCLEOTIDE SEQUENCE</scope>
    <source>
        <strain evidence="1">BIGb0277</strain>
    </source>
</reference>
<comment type="caution">
    <text evidence="1">The sequence shown here is derived from an EMBL/GenBank/DDBJ whole genome shotgun (WGS) entry which is preliminary data.</text>
</comment>
<dbReference type="AlphaFoldDB" id="A0AAW5PNW8"/>
<accession>A0AAW5PNW8</accession>
<organism evidence="1 2">
    <name type="scientific">Stenotrophomonas rhizophila</name>
    <dbReference type="NCBI Taxonomy" id="216778"/>
    <lineage>
        <taxon>Bacteria</taxon>
        <taxon>Pseudomonadati</taxon>
        <taxon>Pseudomonadota</taxon>
        <taxon>Gammaproteobacteria</taxon>
        <taxon>Lysobacterales</taxon>
        <taxon>Lysobacteraceae</taxon>
        <taxon>Stenotrophomonas</taxon>
    </lineage>
</organism>